<evidence type="ECO:0000256" key="12">
    <source>
        <dbReference type="ARBA" id="ARBA00023012"/>
    </source>
</evidence>
<dbReference type="GO" id="GO:0005886">
    <property type="term" value="C:plasma membrane"/>
    <property type="evidence" value="ECO:0007669"/>
    <property type="project" value="UniProtKB-SubCell"/>
</dbReference>
<feature type="transmembrane region" description="Helical" evidence="14">
    <location>
        <begin position="138"/>
        <end position="157"/>
    </location>
</feature>
<evidence type="ECO:0000313" key="18">
    <source>
        <dbReference type="EMBL" id="TWX65459.1"/>
    </source>
</evidence>
<keyword evidence="7 14" id="KW-0812">Transmembrane</keyword>
<comment type="subcellular location">
    <subcellularLocation>
        <location evidence="2">Cell membrane</location>
        <topology evidence="2">Multi-pass membrane protein</topology>
    </subcellularLocation>
</comment>
<reference evidence="18 20" key="1">
    <citation type="submission" date="2019-07" db="EMBL/GenBank/DDBJ databases">
        <title>Genomes of sea-ice associated Colwellia species.</title>
        <authorList>
            <person name="Bowman J.P."/>
        </authorList>
    </citation>
    <scope>NUCLEOTIDE SEQUENCE [LARGE SCALE GENOMIC DNA]</scope>
    <source>
        <strain evidence="17 19">ACAM 607</strain>
        <strain evidence="18 20">IC036</strain>
    </source>
</reference>
<dbReference type="PRINTS" id="PR00344">
    <property type="entry name" value="BCTRLSENSOR"/>
</dbReference>
<comment type="catalytic activity">
    <reaction evidence="1">
        <text>ATP + protein L-histidine = ADP + protein N-phospho-L-histidine.</text>
        <dbReference type="EC" id="2.7.13.3"/>
    </reaction>
</comment>
<dbReference type="InterPro" id="IPR004358">
    <property type="entry name" value="Sig_transdc_His_kin-like_C"/>
</dbReference>
<evidence type="ECO:0000256" key="8">
    <source>
        <dbReference type="ARBA" id="ARBA00022741"/>
    </source>
</evidence>
<evidence type="ECO:0000313" key="17">
    <source>
        <dbReference type="EMBL" id="TWX59335.1"/>
    </source>
</evidence>
<sequence length="437" mass="48911">MKRLYISMVVAVLGALFIISWGLDKLVAKQGNEHENTALVVYQKLIDGFEQQLSGIKADGLLEKTNQLAKNFQVNVALESTDNIALPPSLLAQLSQSGGLLLASQDDAYLLRKISSYPQTLIHLQLPPMVSENEQENLLFTLILYLGICGILLLWLLPLTRRLYLLTFAAAKIGAGDLSIRVPYNRLSYINTLESSFNNMAARIEKLVADNKILARSISHDIRTPMSCLRFGVEAALDCDDLTKKNNYLSRMENELTRMEDMTTAFLDYAGMERQSFHLKTELIDVNNLIELVTSDCQSLAEQHNIKLTCQSLNTEKFYSLDFHWCYRAALNLVSNAIQHAHSQVILSVETTHQGFAIAVEDDGKGIPKDKRDVIFSPFIKLDSSRSREQGHFGLGLAISAKVMDWHQGTIKVVAGIHLSGARFILLFPVQSQIEKK</sequence>
<organism evidence="18 20">
    <name type="scientific">Colwellia hornerae</name>
    <dbReference type="NCBI Taxonomy" id="89402"/>
    <lineage>
        <taxon>Bacteria</taxon>
        <taxon>Pseudomonadati</taxon>
        <taxon>Pseudomonadota</taxon>
        <taxon>Gammaproteobacteria</taxon>
        <taxon>Alteromonadales</taxon>
        <taxon>Colwelliaceae</taxon>
        <taxon>Colwellia</taxon>
    </lineage>
</organism>
<dbReference type="GO" id="GO:0000155">
    <property type="term" value="F:phosphorelay sensor kinase activity"/>
    <property type="evidence" value="ECO:0007669"/>
    <property type="project" value="InterPro"/>
</dbReference>
<evidence type="ECO:0000256" key="6">
    <source>
        <dbReference type="ARBA" id="ARBA00022679"/>
    </source>
</evidence>
<evidence type="ECO:0000256" key="9">
    <source>
        <dbReference type="ARBA" id="ARBA00022777"/>
    </source>
</evidence>
<feature type="domain" description="Histidine kinase" evidence="15">
    <location>
        <begin position="217"/>
        <end position="432"/>
    </location>
</feature>
<evidence type="ECO:0000256" key="14">
    <source>
        <dbReference type="SAM" id="Phobius"/>
    </source>
</evidence>
<keyword evidence="10" id="KW-0067">ATP-binding</keyword>
<dbReference type="InterPro" id="IPR003594">
    <property type="entry name" value="HATPase_dom"/>
</dbReference>
<dbReference type="RefSeq" id="WP_146799530.1">
    <property type="nucleotide sequence ID" value="NZ_VOLP01000012.1"/>
</dbReference>
<dbReference type="SMART" id="SM00388">
    <property type="entry name" value="HisKA"/>
    <property type="match status" value="1"/>
</dbReference>
<dbReference type="SUPFAM" id="SSF47384">
    <property type="entry name" value="Homodimeric domain of signal transducing histidine kinase"/>
    <property type="match status" value="1"/>
</dbReference>
<keyword evidence="8" id="KW-0547">Nucleotide-binding</keyword>
<proteinExistence type="predicted"/>
<keyword evidence="12" id="KW-0902">Two-component regulatory system</keyword>
<dbReference type="Pfam" id="PF00512">
    <property type="entry name" value="HisKA"/>
    <property type="match status" value="1"/>
</dbReference>
<dbReference type="AlphaFoldDB" id="A0A5C6Q9C1"/>
<feature type="transmembrane region" description="Helical" evidence="14">
    <location>
        <begin position="5"/>
        <end position="23"/>
    </location>
</feature>
<keyword evidence="19" id="KW-1185">Reference proteome</keyword>
<dbReference type="EMBL" id="VOLR01000012">
    <property type="protein sequence ID" value="TWX59335.1"/>
    <property type="molecule type" value="Genomic_DNA"/>
</dbReference>
<evidence type="ECO:0000256" key="1">
    <source>
        <dbReference type="ARBA" id="ARBA00000085"/>
    </source>
</evidence>
<dbReference type="SMART" id="SM00387">
    <property type="entry name" value="HATPase_c"/>
    <property type="match status" value="1"/>
</dbReference>
<keyword evidence="5" id="KW-0597">Phosphoprotein</keyword>
<dbReference type="InterPro" id="IPR003660">
    <property type="entry name" value="HAMP_dom"/>
</dbReference>
<dbReference type="PANTHER" id="PTHR45528">
    <property type="entry name" value="SENSOR HISTIDINE KINASE CPXA"/>
    <property type="match status" value="1"/>
</dbReference>
<feature type="domain" description="HAMP" evidence="16">
    <location>
        <begin position="157"/>
        <end position="209"/>
    </location>
</feature>
<dbReference type="Pfam" id="PF02518">
    <property type="entry name" value="HATPase_c"/>
    <property type="match status" value="1"/>
</dbReference>
<dbReference type="OrthoDB" id="9804645at2"/>
<dbReference type="SUPFAM" id="SSF158472">
    <property type="entry name" value="HAMP domain-like"/>
    <property type="match status" value="1"/>
</dbReference>
<keyword evidence="9 18" id="KW-0418">Kinase</keyword>
<evidence type="ECO:0000259" key="16">
    <source>
        <dbReference type="PROSITE" id="PS50885"/>
    </source>
</evidence>
<dbReference type="Proteomes" id="UP000321917">
    <property type="component" value="Unassembled WGS sequence"/>
</dbReference>
<dbReference type="EMBL" id="VOLQ01000023">
    <property type="protein sequence ID" value="TWX65459.1"/>
    <property type="molecule type" value="Genomic_DNA"/>
</dbReference>
<keyword evidence="6" id="KW-0808">Transferase</keyword>
<dbReference type="Gene3D" id="1.10.287.130">
    <property type="match status" value="1"/>
</dbReference>
<evidence type="ECO:0000256" key="4">
    <source>
        <dbReference type="ARBA" id="ARBA00022475"/>
    </source>
</evidence>
<dbReference type="InterPro" id="IPR036890">
    <property type="entry name" value="HATPase_C_sf"/>
</dbReference>
<evidence type="ECO:0000256" key="13">
    <source>
        <dbReference type="ARBA" id="ARBA00023136"/>
    </source>
</evidence>
<dbReference type="CDD" id="cd00082">
    <property type="entry name" value="HisKA"/>
    <property type="match status" value="1"/>
</dbReference>
<name>A0A5C6Q9C1_9GAMM</name>
<dbReference type="Gene3D" id="3.30.565.10">
    <property type="entry name" value="Histidine kinase-like ATPase, C-terminal domain"/>
    <property type="match status" value="1"/>
</dbReference>
<keyword evidence="11 14" id="KW-1133">Transmembrane helix</keyword>
<dbReference type="InterPro" id="IPR050398">
    <property type="entry name" value="HssS/ArlS-like"/>
</dbReference>
<evidence type="ECO:0000256" key="2">
    <source>
        <dbReference type="ARBA" id="ARBA00004651"/>
    </source>
</evidence>
<evidence type="ECO:0000256" key="11">
    <source>
        <dbReference type="ARBA" id="ARBA00022989"/>
    </source>
</evidence>
<evidence type="ECO:0000256" key="10">
    <source>
        <dbReference type="ARBA" id="ARBA00022840"/>
    </source>
</evidence>
<evidence type="ECO:0000256" key="7">
    <source>
        <dbReference type="ARBA" id="ARBA00022692"/>
    </source>
</evidence>
<evidence type="ECO:0000313" key="20">
    <source>
        <dbReference type="Proteomes" id="UP000321917"/>
    </source>
</evidence>
<gene>
    <name evidence="17" type="ORF">ESZ26_10245</name>
    <name evidence="18" type="ORF">ESZ27_12335</name>
</gene>
<dbReference type="PANTHER" id="PTHR45528:SF1">
    <property type="entry name" value="SENSOR HISTIDINE KINASE CPXA"/>
    <property type="match status" value="1"/>
</dbReference>
<dbReference type="EC" id="2.7.13.3" evidence="3"/>
<dbReference type="PROSITE" id="PS50885">
    <property type="entry name" value="HAMP"/>
    <property type="match status" value="1"/>
</dbReference>
<evidence type="ECO:0000256" key="3">
    <source>
        <dbReference type="ARBA" id="ARBA00012438"/>
    </source>
</evidence>
<evidence type="ECO:0000313" key="19">
    <source>
        <dbReference type="Proteomes" id="UP000321525"/>
    </source>
</evidence>
<accession>A0A5C6Q9C1</accession>
<comment type="caution">
    <text evidence="18">The sequence shown here is derived from an EMBL/GenBank/DDBJ whole genome shotgun (WGS) entry which is preliminary data.</text>
</comment>
<evidence type="ECO:0000259" key="15">
    <source>
        <dbReference type="PROSITE" id="PS50109"/>
    </source>
</evidence>
<dbReference type="PROSITE" id="PS50109">
    <property type="entry name" value="HIS_KIN"/>
    <property type="match status" value="1"/>
</dbReference>
<dbReference type="InterPro" id="IPR003661">
    <property type="entry name" value="HisK_dim/P_dom"/>
</dbReference>
<dbReference type="CDD" id="cd06225">
    <property type="entry name" value="HAMP"/>
    <property type="match status" value="1"/>
</dbReference>
<dbReference type="InterPro" id="IPR036097">
    <property type="entry name" value="HisK_dim/P_sf"/>
</dbReference>
<keyword evidence="4" id="KW-1003">Cell membrane</keyword>
<evidence type="ECO:0000256" key="5">
    <source>
        <dbReference type="ARBA" id="ARBA00022553"/>
    </source>
</evidence>
<protein>
    <recommendedName>
        <fullName evidence="3">histidine kinase</fullName>
        <ecNumber evidence="3">2.7.13.3</ecNumber>
    </recommendedName>
</protein>
<dbReference type="GO" id="GO:0005524">
    <property type="term" value="F:ATP binding"/>
    <property type="evidence" value="ECO:0007669"/>
    <property type="project" value="UniProtKB-KW"/>
</dbReference>
<keyword evidence="13 14" id="KW-0472">Membrane</keyword>
<dbReference type="Proteomes" id="UP000321525">
    <property type="component" value="Unassembled WGS sequence"/>
</dbReference>
<dbReference type="SUPFAM" id="SSF55874">
    <property type="entry name" value="ATPase domain of HSP90 chaperone/DNA topoisomerase II/histidine kinase"/>
    <property type="match status" value="1"/>
</dbReference>
<dbReference type="InterPro" id="IPR005467">
    <property type="entry name" value="His_kinase_dom"/>
</dbReference>